<sequence length="154" mass="17941">MLRARDGLFVSAEANYACRRLYQIVKNSLVLQYRIAQLASNVIDTGKSSLNIRKRLDLLYQFERNWTTLDFTSTHKTIKRNSDTWELTRGVLAFGFGRTRKPPSGLDFTQTPSNMRTTQGRTWRYDDLNVNIRDFTIDPCQDLVVVIERPNTFE</sequence>
<gene>
    <name evidence="1" type="ORF">Clacol_004118</name>
</gene>
<organism evidence="1 2">
    <name type="scientific">Clathrus columnatus</name>
    <dbReference type="NCBI Taxonomy" id="1419009"/>
    <lineage>
        <taxon>Eukaryota</taxon>
        <taxon>Fungi</taxon>
        <taxon>Dikarya</taxon>
        <taxon>Basidiomycota</taxon>
        <taxon>Agaricomycotina</taxon>
        <taxon>Agaricomycetes</taxon>
        <taxon>Phallomycetidae</taxon>
        <taxon>Phallales</taxon>
        <taxon>Clathraceae</taxon>
        <taxon>Clathrus</taxon>
    </lineage>
</organism>
<reference evidence="1" key="1">
    <citation type="submission" date="2021-10" db="EMBL/GenBank/DDBJ databases">
        <title>De novo Genome Assembly of Clathrus columnatus (Basidiomycota, Fungi) Using Illumina and Nanopore Sequence Data.</title>
        <authorList>
            <person name="Ogiso-Tanaka E."/>
            <person name="Itagaki H."/>
            <person name="Hosoya T."/>
            <person name="Hosaka K."/>
        </authorList>
    </citation>
    <scope>NUCLEOTIDE SEQUENCE</scope>
    <source>
        <strain evidence="1">MO-923</strain>
    </source>
</reference>
<keyword evidence="2" id="KW-1185">Reference proteome</keyword>
<accession>A0AAV5AB07</accession>
<evidence type="ECO:0000313" key="1">
    <source>
        <dbReference type="EMBL" id="GJJ09894.1"/>
    </source>
</evidence>
<protein>
    <submittedName>
        <fullName evidence="1">Uncharacterized protein</fullName>
    </submittedName>
</protein>
<comment type="caution">
    <text evidence="1">The sequence shown here is derived from an EMBL/GenBank/DDBJ whole genome shotgun (WGS) entry which is preliminary data.</text>
</comment>
<evidence type="ECO:0000313" key="2">
    <source>
        <dbReference type="Proteomes" id="UP001050691"/>
    </source>
</evidence>
<dbReference type="AlphaFoldDB" id="A0AAV5AB07"/>
<dbReference type="EMBL" id="BPWL01000004">
    <property type="protein sequence ID" value="GJJ09894.1"/>
    <property type="molecule type" value="Genomic_DNA"/>
</dbReference>
<proteinExistence type="predicted"/>
<dbReference type="Proteomes" id="UP001050691">
    <property type="component" value="Unassembled WGS sequence"/>
</dbReference>
<name>A0AAV5AB07_9AGAM</name>